<proteinExistence type="inferred from homology"/>
<evidence type="ECO:0000256" key="3">
    <source>
        <dbReference type="ARBA" id="ARBA00023274"/>
    </source>
</evidence>
<dbReference type="GO" id="GO:0005737">
    <property type="term" value="C:cytoplasm"/>
    <property type="evidence" value="ECO:0007669"/>
    <property type="project" value="UniProtKB-ARBA"/>
</dbReference>
<dbReference type="GO" id="GO:1990904">
    <property type="term" value="C:ribonucleoprotein complex"/>
    <property type="evidence" value="ECO:0007669"/>
    <property type="project" value="UniProtKB-KW"/>
</dbReference>
<comment type="caution">
    <text evidence="6">The sequence shown here is derived from an EMBL/GenBank/DDBJ whole genome shotgun (WGS) entry which is preliminary data.</text>
</comment>
<keyword evidence="2 5" id="KW-0689">Ribosomal protein</keyword>
<dbReference type="InterPro" id="IPR011332">
    <property type="entry name" value="Ribosomal_zn-bd"/>
</dbReference>
<evidence type="ECO:0000313" key="7">
    <source>
        <dbReference type="Proteomes" id="UP000664277"/>
    </source>
</evidence>
<dbReference type="PROSITE" id="PS00582">
    <property type="entry name" value="RIBOSOMAL_L33"/>
    <property type="match status" value="1"/>
</dbReference>
<dbReference type="SUPFAM" id="SSF57829">
    <property type="entry name" value="Zn-binding ribosomal proteins"/>
    <property type="match status" value="1"/>
</dbReference>
<comment type="similarity">
    <text evidence="1 5">Belongs to the bacterial ribosomal protein bL33 family.</text>
</comment>
<dbReference type="Gene3D" id="2.20.28.120">
    <property type="entry name" value="Ribosomal protein L33"/>
    <property type="match status" value="1"/>
</dbReference>
<dbReference type="PANTHER" id="PTHR43168">
    <property type="entry name" value="50S RIBOSOMAL PROTEIN L33, CHLOROPLASTIC"/>
    <property type="match status" value="1"/>
</dbReference>
<evidence type="ECO:0000256" key="4">
    <source>
        <dbReference type="ARBA" id="ARBA00035176"/>
    </source>
</evidence>
<dbReference type="EMBL" id="JAFLCK010000024">
    <property type="protein sequence ID" value="MBN8661756.1"/>
    <property type="molecule type" value="Genomic_DNA"/>
</dbReference>
<dbReference type="NCBIfam" id="NF001764">
    <property type="entry name" value="PRK00504.1"/>
    <property type="match status" value="1"/>
</dbReference>
<evidence type="ECO:0000256" key="2">
    <source>
        <dbReference type="ARBA" id="ARBA00022980"/>
    </source>
</evidence>
<dbReference type="InterPro" id="IPR001705">
    <property type="entry name" value="Ribosomal_bL33"/>
</dbReference>
<accession>A0A8J7P9M3</accession>
<dbReference type="GO" id="GO:0005840">
    <property type="term" value="C:ribosome"/>
    <property type="evidence" value="ECO:0007669"/>
    <property type="project" value="UniProtKB-KW"/>
</dbReference>
<keyword evidence="3 5" id="KW-0687">Ribonucleoprotein</keyword>
<name>A0A8J7P9M3_9BACT</name>
<protein>
    <recommendedName>
        <fullName evidence="4 5">Large ribosomal subunit protein bL33</fullName>
    </recommendedName>
</protein>
<dbReference type="GO" id="GO:0003735">
    <property type="term" value="F:structural constituent of ribosome"/>
    <property type="evidence" value="ECO:0007669"/>
    <property type="project" value="InterPro"/>
</dbReference>
<evidence type="ECO:0000256" key="1">
    <source>
        <dbReference type="ARBA" id="ARBA00007596"/>
    </source>
</evidence>
<sequence>MIIISTIFTQTNDNLLSPRNNLTVRSFTVKKSDRIIIKMACGELACNFFYTTTKNKRNHPERLQLRKYCPGCRVHSVFKETKK</sequence>
<dbReference type="InterPro" id="IPR018264">
    <property type="entry name" value="Ribosomal_bL33_CS"/>
</dbReference>
<dbReference type="HAMAP" id="MF_00294">
    <property type="entry name" value="Ribosomal_bL33"/>
    <property type="match status" value="1"/>
</dbReference>
<evidence type="ECO:0000256" key="5">
    <source>
        <dbReference type="HAMAP-Rule" id="MF_00294"/>
    </source>
</evidence>
<gene>
    <name evidence="5 6" type="primary">rpmG</name>
    <name evidence="6" type="ORF">J0M35_15425</name>
</gene>
<reference evidence="6" key="1">
    <citation type="submission" date="2021-02" db="EMBL/GenBank/DDBJ databases">
        <title>Genome-Resolved Metagenomics of a Microbial Community Performing Photosynthetic Biological Nutrient Removal.</title>
        <authorList>
            <person name="Mcdaniel E.A."/>
        </authorList>
    </citation>
    <scope>NUCLEOTIDE SEQUENCE</scope>
    <source>
        <strain evidence="6">UWPOB_OBS1</strain>
    </source>
</reference>
<evidence type="ECO:0000313" key="6">
    <source>
        <dbReference type="EMBL" id="MBN8661756.1"/>
    </source>
</evidence>
<organism evidence="6 7">
    <name type="scientific">Candidatus Obscuribacter phosphatis</name>
    <dbReference type="NCBI Taxonomy" id="1906157"/>
    <lineage>
        <taxon>Bacteria</taxon>
        <taxon>Bacillati</taxon>
        <taxon>Candidatus Melainabacteria</taxon>
        <taxon>Candidatus Obscuribacterales</taxon>
        <taxon>Candidatus Obscuribacteraceae</taxon>
        <taxon>Candidatus Obscuribacter</taxon>
    </lineage>
</organism>
<dbReference type="NCBIfam" id="TIGR01023">
    <property type="entry name" value="rpmG_bact"/>
    <property type="match status" value="1"/>
</dbReference>
<dbReference type="AlphaFoldDB" id="A0A8J7P9M3"/>
<dbReference type="Pfam" id="PF00471">
    <property type="entry name" value="Ribosomal_L33"/>
    <property type="match status" value="1"/>
</dbReference>
<dbReference type="InterPro" id="IPR038584">
    <property type="entry name" value="Ribosomal_bL33_sf"/>
</dbReference>
<dbReference type="PANTHER" id="PTHR43168:SF2">
    <property type="entry name" value="LARGE RIBOSOMAL SUBUNIT PROTEIN BL33C"/>
    <property type="match status" value="1"/>
</dbReference>
<dbReference type="NCBIfam" id="NF001860">
    <property type="entry name" value="PRK00595.1"/>
    <property type="match status" value="1"/>
</dbReference>
<dbReference type="Proteomes" id="UP000664277">
    <property type="component" value="Unassembled WGS sequence"/>
</dbReference>
<dbReference type="GO" id="GO:0006412">
    <property type="term" value="P:translation"/>
    <property type="evidence" value="ECO:0007669"/>
    <property type="project" value="UniProtKB-UniRule"/>
</dbReference>